<dbReference type="AlphaFoldDB" id="A0A9W6QNA1"/>
<gene>
    <name evidence="2" type="ORF">Aglo03_35130</name>
</gene>
<reference evidence="2" key="1">
    <citation type="submission" date="2023-02" db="EMBL/GenBank/DDBJ databases">
        <title>Actinokineospora globicatena NBRC 15670.</title>
        <authorList>
            <person name="Ichikawa N."/>
            <person name="Sato H."/>
            <person name="Tonouchi N."/>
        </authorList>
    </citation>
    <scope>NUCLEOTIDE SEQUENCE</scope>
    <source>
        <strain evidence="2">NBRC 15670</strain>
    </source>
</reference>
<evidence type="ECO:0000313" key="2">
    <source>
        <dbReference type="EMBL" id="GLW92697.1"/>
    </source>
</evidence>
<keyword evidence="3" id="KW-1185">Reference proteome</keyword>
<dbReference type="Pfam" id="PF02661">
    <property type="entry name" value="Fic"/>
    <property type="match status" value="1"/>
</dbReference>
<dbReference type="Gene3D" id="1.10.3290.10">
    <property type="entry name" value="Fido-like domain"/>
    <property type="match status" value="1"/>
</dbReference>
<accession>A0A9W6QNA1</accession>
<dbReference type="InterPro" id="IPR003812">
    <property type="entry name" value="Fido"/>
</dbReference>
<evidence type="ECO:0000259" key="1">
    <source>
        <dbReference type="PROSITE" id="PS51459"/>
    </source>
</evidence>
<dbReference type="RefSeq" id="WP_285611198.1">
    <property type="nucleotide sequence ID" value="NZ_BSSD01000005.1"/>
</dbReference>
<sequence length="207" mass="22871">MIDHLRIWCEVREQVPWHDIRHGPGWPHGPVLGRRDGLVHRITTVEHARDPVRARRFLAAYDQVRTGTAGPLDFALLAQWQRTVLAVDHAPFRSGPAFAKGGREHYGLDSDTPARFDICLAGTEDHTLPIASRAARAYLDVCFFHPFTDGNARSALLALAFVLAKANIVLDQVGPLVVHRPADDPDSARGLADLVVTLIESTQRRSG</sequence>
<organism evidence="2 3">
    <name type="scientific">Actinokineospora globicatena</name>
    <dbReference type="NCBI Taxonomy" id="103729"/>
    <lineage>
        <taxon>Bacteria</taxon>
        <taxon>Bacillati</taxon>
        <taxon>Actinomycetota</taxon>
        <taxon>Actinomycetes</taxon>
        <taxon>Pseudonocardiales</taxon>
        <taxon>Pseudonocardiaceae</taxon>
        <taxon>Actinokineospora</taxon>
    </lineage>
</organism>
<name>A0A9W6QNA1_9PSEU</name>
<dbReference type="InterPro" id="IPR036597">
    <property type="entry name" value="Fido-like_dom_sf"/>
</dbReference>
<dbReference type="SUPFAM" id="SSF140931">
    <property type="entry name" value="Fic-like"/>
    <property type="match status" value="1"/>
</dbReference>
<feature type="domain" description="Fido" evidence="1">
    <location>
        <begin position="72"/>
        <end position="200"/>
    </location>
</feature>
<dbReference type="PROSITE" id="PS51459">
    <property type="entry name" value="FIDO"/>
    <property type="match status" value="1"/>
</dbReference>
<evidence type="ECO:0000313" key="3">
    <source>
        <dbReference type="Proteomes" id="UP001165042"/>
    </source>
</evidence>
<protein>
    <recommendedName>
        <fullName evidence="1">Fido domain-containing protein</fullName>
    </recommendedName>
</protein>
<dbReference type="Proteomes" id="UP001165042">
    <property type="component" value="Unassembled WGS sequence"/>
</dbReference>
<proteinExistence type="predicted"/>
<comment type="caution">
    <text evidence="2">The sequence shown here is derived from an EMBL/GenBank/DDBJ whole genome shotgun (WGS) entry which is preliminary data.</text>
</comment>
<dbReference type="EMBL" id="BSSD01000005">
    <property type="protein sequence ID" value="GLW92697.1"/>
    <property type="molecule type" value="Genomic_DNA"/>
</dbReference>